<dbReference type="SUPFAM" id="SSF49265">
    <property type="entry name" value="Fibronectin type III"/>
    <property type="match status" value="1"/>
</dbReference>
<evidence type="ECO:0000256" key="1">
    <source>
        <dbReference type="SAM" id="MobiDB-lite"/>
    </source>
</evidence>
<comment type="caution">
    <text evidence="3">The sequence shown here is derived from an EMBL/GenBank/DDBJ whole genome shotgun (WGS) entry which is preliminary data.</text>
</comment>
<name>A0ABD0P4C0_CIRMR</name>
<dbReference type="InterPro" id="IPR036116">
    <property type="entry name" value="FN3_sf"/>
</dbReference>
<reference evidence="3 4" key="1">
    <citation type="submission" date="2024-05" db="EMBL/GenBank/DDBJ databases">
        <title>Genome sequencing and assembly of Indian major carp, Cirrhinus mrigala (Hamilton, 1822).</title>
        <authorList>
            <person name="Mohindra V."/>
            <person name="Chowdhury L.M."/>
            <person name="Lal K."/>
            <person name="Jena J.K."/>
        </authorList>
    </citation>
    <scope>NUCLEOTIDE SEQUENCE [LARGE SCALE GENOMIC DNA]</scope>
    <source>
        <strain evidence="3">CM1030</strain>
        <tissue evidence="3">Blood</tissue>
    </source>
</reference>
<evidence type="ECO:0000313" key="3">
    <source>
        <dbReference type="EMBL" id="KAL0168884.1"/>
    </source>
</evidence>
<gene>
    <name evidence="3" type="ORF">M9458_037106</name>
</gene>
<organism evidence="3 4">
    <name type="scientific">Cirrhinus mrigala</name>
    <name type="common">Mrigala</name>
    <dbReference type="NCBI Taxonomy" id="683832"/>
    <lineage>
        <taxon>Eukaryota</taxon>
        <taxon>Metazoa</taxon>
        <taxon>Chordata</taxon>
        <taxon>Craniata</taxon>
        <taxon>Vertebrata</taxon>
        <taxon>Euteleostomi</taxon>
        <taxon>Actinopterygii</taxon>
        <taxon>Neopterygii</taxon>
        <taxon>Teleostei</taxon>
        <taxon>Ostariophysi</taxon>
        <taxon>Cypriniformes</taxon>
        <taxon>Cyprinidae</taxon>
        <taxon>Labeoninae</taxon>
        <taxon>Labeonini</taxon>
        <taxon>Cirrhinus</taxon>
    </lineage>
</organism>
<sequence length="49" mass="5233">PEPVTGNMESAMAVELNPWVEYEFRVVATNGIGTGDPSAPSRAVRTKEA</sequence>
<proteinExistence type="predicted"/>
<dbReference type="PROSITE" id="PS50853">
    <property type="entry name" value="FN3"/>
    <property type="match status" value="1"/>
</dbReference>
<evidence type="ECO:0000313" key="4">
    <source>
        <dbReference type="Proteomes" id="UP001529510"/>
    </source>
</evidence>
<keyword evidence="4" id="KW-1185">Reference proteome</keyword>
<feature type="non-terminal residue" evidence="3">
    <location>
        <position position="49"/>
    </location>
</feature>
<dbReference type="Pfam" id="PF00041">
    <property type="entry name" value="fn3"/>
    <property type="match status" value="1"/>
</dbReference>
<dbReference type="EMBL" id="JAMKFB020000018">
    <property type="protein sequence ID" value="KAL0168884.1"/>
    <property type="molecule type" value="Genomic_DNA"/>
</dbReference>
<feature type="domain" description="Fibronectin type-III" evidence="2">
    <location>
        <begin position="1"/>
        <end position="49"/>
    </location>
</feature>
<dbReference type="AlphaFoldDB" id="A0ABD0P4C0"/>
<dbReference type="Proteomes" id="UP001529510">
    <property type="component" value="Unassembled WGS sequence"/>
</dbReference>
<dbReference type="InterPro" id="IPR003961">
    <property type="entry name" value="FN3_dom"/>
</dbReference>
<protein>
    <recommendedName>
        <fullName evidence="2">Fibronectin type-III domain-containing protein</fullName>
    </recommendedName>
</protein>
<dbReference type="CDD" id="cd00063">
    <property type="entry name" value="FN3"/>
    <property type="match status" value="1"/>
</dbReference>
<dbReference type="Gene3D" id="2.60.40.10">
    <property type="entry name" value="Immunoglobulins"/>
    <property type="match status" value="1"/>
</dbReference>
<dbReference type="InterPro" id="IPR013783">
    <property type="entry name" value="Ig-like_fold"/>
</dbReference>
<accession>A0ABD0P4C0</accession>
<feature type="region of interest" description="Disordered" evidence="1">
    <location>
        <begin position="30"/>
        <end position="49"/>
    </location>
</feature>
<evidence type="ECO:0000259" key="2">
    <source>
        <dbReference type="PROSITE" id="PS50853"/>
    </source>
</evidence>
<feature type="non-terminal residue" evidence="3">
    <location>
        <position position="1"/>
    </location>
</feature>